<accession>A0AC34R8J1</accession>
<dbReference type="Proteomes" id="UP000887576">
    <property type="component" value="Unplaced"/>
</dbReference>
<organism evidence="1 2">
    <name type="scientific">Panagrolaimus sp. JU765</name>
    <dbReference type="NCBI Taxonomy" id="591449"/>
    <lineage>
        <taxon>Eukaryota</taxon>
        <taxon>Metazoa</taxon>
        <taxon>Ecdysozoa</taxon>
        <taxon>Nematoda</taxon>
        <taxon>Chromadorea</taxon>
        <taxon>Rhabditida</taxon>
        <taxon>Tylenchina</taxon>
        <taxon>Panagrolaimomorpha</taxon>
        <taxon>Panagrolaimoidea</taxon>
        <taxon>Panagrolaimidae</taxon>
        <taxon>Panagrolaimus</taxon>
    </lineage>
</organism>
<dbReference type="WBParaSite" id="JU765_v2.g4587.t1">
    <property type="protein sequence ID" value="JU765_v2.g4587.t1"/>
    <property type="gene ID" value="JU765_v2.g4587"/>
</dbReference>
<protein>
    <submittedName>
        <fullName evidence="2">Uncharacterized protein</fullName>
    </submittedName>
</protein>
<name>A0AC34R8J1_9BILA</name>
<proteinExistence type="predicted"/>
<reference evidence="2" key="1">
    <citation type="submission" date="2022-11" db="UniProtKB">
        <authorList>
            <consortium name="WormBaseParasite"/>
        </authorList>
    </citation>
    <scope>IDENTIFICATION</scope>
</reference>
<sequence>MPAVCLCLCPIQQTDAAHEDSWPERQGNLPLLHLPDAVLRPLNFGKTHAEMRGRQPDQRRHSAVHQLDAEKVRSVTDQDRSKHPIGRCQLVVGTVQNVGQWQPKRQSDQPNGFELASGIARECQLQRHQQLSGEGRVHSR</sequence>
<evidence type="ECO:0000313" key="2">
    <source>
        <dbReference type="WBParaSite" id="JU765_v2.g4587.t1"/>
    </source>
</evidence>
<evidence type="ECO:0000313" key="1">
    <source>
        <dbReference type="Proteomes" id="UP000887576"/>
    </source>
</evidence>